<feature type="transmembrane region" description="Helical" evidence="1">
    <location>
        <begin position="89"/>
        <end position="110"/>
    </location>
</feature>
<evidence type="ECO:0000313" key="3">
    <source>
        <dbReference type="Proteomes" id="UP001597441"/>
    </source>
</evidence>
<feature type="transmembrane region" description="Helical" evidence="1">
    <location>
        <begin position="63"/>
        <end position="83"/>
    </location>
</feature>
<keyword evidence="3" id="KW-1185">Reference proteome</keyword>
<keyword evidence="1" id="KW-0472">Membrane</keyword>
<organism evidence="2 3">
    <name type="scientific">Gelatiniphilus marinus</name>
    <dbReference type="NCBI Taxonomy" id="1759464"/>
    <lineage>
        <taxon>Bacteria</taxon>
        <taxon>Pseudomonadati</taxon>
        <taxon>Bacteroidota</taxon>
        <taxon>Flavobacteriia</taxon>
        <taxon>Flavobacteriales</taxon>
        <taxon>Flavobacteriaceae</taxon>
        <taxon>Gelatiniphilus</taxon>
    </lineage>
</organism>
<protein>
    <recommendedName>
        <fullName evidence="4">Magnesium citrate secondary transporter</fullName>
    </recommendedName>
</protein>
<gene>
    <name evidence="2" type="ORF">ACFSQS_07860</name>
</gene>
<keyword evidence="1" id="KW-1133">Transmembrane helix</keyword>
<feature type="transmembrane region" description="Helical" evidence="1">
    <location>
        <begin position="33"/>
        <end position="56"/>
    </location>
</feature>
<evidence type="ECO:0000256" key="1">
    <source>
        <dbReference type="SAM" id="Phobius"/>
    </source>
</evidence>
<feature type="transmembrane region" description="Helical" evidence="1">
    <location>
        <begin position="7"/>
        <end position="27"/>
    </location>
</feature>
<comment type="caution">
    <text evidence="2">The sequence shown here is derived from an EMBL/GenBank/DDBJ whole genome shotgun (WGS) entry which is preliminary data.</text>
</comment>
<proteinExistence type="predicted"/>
<name>A0ABW5JTF3_9FLAO</name>
<sequence length="118" mass="13680">MNILKHPIFIGVCTLALAIYLAKISHVNLPNWVFFYLSDLLCMPFVFSLCLVVVRLINKDNTLLIPLGPIIALTVFYAMYFEWLLPQYIARYTADIIDVFLYIAGAGLFYKFQKRLYC</sequence>
<evidence type="ECO:0000313" key="2">
    <source>
        <dbReference type="EMBL" id="MFD2535015.1"/>
    </source>
</evidence>
<dbReference type="RefSeq" id="WP_388016677.1">
    <property type="nucleotide sequence ID" value="NZ_JBHUDT010000002.1"/>
</dbReference>
<evidence type="ECO:0008006" key="4">
    <source>
        <dbReference type="Google" id="ProtNLM"/>
    </source>
</evidence>
<dbReference type="EMBL" id="JBHULK010000002">
    <property type="protein sequence ID" value="MFD2535015.1"/>
    <property type="molecule type" value="Genomic_DNA"/>
</dbReference>
<dbReference type="Proteomes" id="UP001597441">
    <property type="component" value="Unassembled WGS sequence"/>
</dbReference>
<accession>A0ABW5JTF3</accession>
<keyword evidence="1" id="KW-0812">Transmembrane</keyword>
<reference evidence="3" key="1">
    <citation type="journal article" date="2019" name="Int. J. Syst. Evol. Microbiol.">
        <title>The Global Catalogue of Microorganisms (GCM) 10K type strain sequencing project: providing services to taxonomists for standard genome sequencing and annotation.</title>
        <authorList>
            <consortium name="The Broad Institute Genomics Platform"/>
            <consortium name="The Broad Institute Genome Sequencing Center for Infectious Disease"/>
            <person name="Wu L."/>
            <person name="Ma J."/>
        </authorList>
    </citation>
    <scope>NUCLEOTIDE SEQUENCE [LARGE SCALE GENOMIC DNA]</scope>
    <source>
        <strain evidence="3">KCTC 42903</strain>
    </source>
</reference>